<dbReference type="GO" id="GO:0004843">
    <property type="term" value="F:cysteine-type deubiquitinase activity"/>
    <property type="evidence" value="ECO:0007669"/>
    <property type="project" value="UniProtKB-EC"/>
</dbReference>
<evidence type="ECO:0000259" key="8">
    <source>
        <dbReference type="Pfam" id="PF14533"/>
    </source>
</evidence>
<evidence type="ECO:0000256" key="7">
    <source>
        <dbReference type="ARBA" id="ARBA00022807"/>
    </source>
</evidence>
<dbReference type="EC" id="3.4.19.12" evidence="3"/>
<dbReference type="Proteomes" id="UP001279410">
    <property type="component" value="Unassembled WGS sequence"/>
</dbReference>
<evidence type="ECO:0000256" key="5">
    <source>
        <dbReference type="ARBA" id="ARBA00022786"/>
    </source>
</evidence>
<reference evidence="10" key="1">
    <citation type="submission" date="2022-08" db="EMBL/GenBank/DDBJ databases">
        <title>Genome sequencing of akame (Lates japonicus).</title>
        <authorList>
            <person name="Hashiguchi Y."/>
            <person name="Takahashi H."/>
        </authorList>
    </citation>
    <scope>NUCLEOTIDE SEQUENCE</scope>
    <source>
        <strain evidence="10">Kochi</strain>
    </source>
</reference>
<evidence type="ECO:0000313" key="10">
    <source>
        <dbReference type="EMBL" id="GLD70188.1"/>
    </source>
</evidence>
<keyword evidence="6 10" id="KW-0378">Hydrolase</keyword>
<feature type="non-terminal residue" evidence="10">
    <location>
        <position position="1"/>
    </location>
</feature>
<name>A0AAD3RIC8_LATJO</name>
<comment type="caution">
    <text evidence="10">The sequence shown here is derived from an EMBL/GenBank/DDBJ whole genome shotgun (WGS) entry which is preliminary data.</text>
</comment>
<comment type="similarity">
    <text evidence="2">Belongs to the peptidase C19 family.</text>
</comment>
<evidence type="ECO:0000256" key="2">
    <source>
        <dbReference type="ARBA" id="ARBA00009085"/>
    </source>
</evidence>
<evidence type="ECO:0000256" key="4">
    <source>
        <dbReference type="ARBA" id="ARBA00022670"/>
    </source>
</evidence>
<dbReference type="InterPro" id="IPR029346">
    <property type="entry name" value="USP_C"/>
</dbReference>
<proteinExistence type="inferred from homology"/>
<evidence type="ECO:0000256" key="3">
    <source>
        <dbReference type="ARBA" id="ARBA00012759"/>
    </source>
</evidence>
<keyword evidence="4" id="KW-0645">Protease</keyword>
<protein>
    <recommendedName>
        <fullName evidence="3">ubiquitinyl hydrolase 1</fullName>
        <ecNumber evidence="3">3.4.19.12</ecNumber>
    </recommendedName>
</protein>
<sequence length="89" mass="10787">GESFREVMRRIQTMLDIQEKEFEKFKFAIVMMGRHQYITEDEYEVNLKDFEPQPGNMSHPRPWLGLDHFNKAPKRGRYTYLEKAIKIHN</sequence>
<keyword evidence="5" id="KW-0833">Ubl conjugation pathway</keyword>
<feature type="domain" description="Ubiquitin carboxyl-terminal hydrolase C-terminal" evidence="8">
    <location>
        <begin position="1"/>
        <end position="73"/>
    </location>
</feature>
<comment type="catalytic activity">
    <reaction evidence="1">
        <text>Thiol-dependent hydrolysis of ester, thioester, amide, peptide and isopeptide bonds formed by the C-terminal Gly of ubiquitin (a 76-residue protein attached to proteins as an intracellular targeting signal).</text>
        <dbReference type="EC" id="3.4.19.12"/>
    </reaction>
</comment>
<accession>A0AAD3RIC8</accession>
<dbReference type="Pfam" id="PF14533">
    <property type="entry name" value="USP7_C2"/>
    <property type="match status" value="1"/>
</dbReference>
<keyword evidence="11" id="KW-1185">Reference proteome</keyword>
<evidence type="ECO:0000313" key="11">
    <source>
        <dbReference type="Proteomes" id="UP001279410"/>
    </source>
</evidence>
<dbReference type="EMBL" id="BRZM01000360">
    <property type="protein sequence ID" value="GLD70188.1"/>
    <property type="molecule type" value="Genomic_DNA"/>
</dbReference>
<evidence type="ECO:0000256" key="6">
    <source>
        <dbReference type="ARBA" id="ARBA00022801"/>
    </source>
</evidence>
<gene>
    <name evidence="9" type="ORF">AKAME5_002149800</name>
    <name evidence="10" type="ORF">AKAME5_002150500</name>
</gene>
<evidence type="ECO:0000256" key="1">
    <source>
        <dbReference type="ARBA" id="ARBA00000707"/>
    </source>
</evidence>
<keyword evidence="7" id="KW-0788">Thiol protease</keyword>
<evidence type="ECO:0000313" key="9">
    <source>
        <dbReference type="EMBL" id="GLD70181.1"/>
    </source>
</evidence>
<dbReference type="AlphaFoldDB" id="A0AAD3RIC8"/>
<dbReference type="EMBL" id="BRZM01000359">
    <property type="protein sequence ID" value="GLD70181.1"/>
    <property type="molecule type" value="Genomic_DNA"/>
</dbReference>
<organism evidence="10 11">
    <name type="scientific">Lates japonicus</name>
    <name type="common">Japanese lates</name>
    <dbReference type="NCBI Taxonomy" id="270547"/>
    <lineage>
        <taxon>Eukaryota</taxon>
        <taxon>Metazoa</taxon>
        <taxon>Chordata</taxon>
        <taxon>Craniata</taxon>
        <taxon>Vertebrata</taxon>
        <taxon>Euteleostomi</taxon>
        <taxon>Actinopterygii</taxon>
        <taxon>Neopterygii</taxon>
        <taxon>Teleostei</taxon>
        <taxon>Neoteleostei</taxon>
        <taxon>Acanthomorphata</taxon>
        <taxon>Carangaria</taxon>
        <taxon>Carangaria incertae sedis</taxon>
        <taxon>Centropomidae</taxon>
        <taxon>Lates</taxon>
    </lineage>
</organism>
<dbReference type="GO" id="GO:0006508">
    <property type="term" value="P:proteolysis"/>
    <property type="evidence" value="ECO:0007669"/>
    <property type="project" value="UniProtKB-KW"/>
</dbReference>